<feature type="domain" description="BURP" evidence="1">
    <location>
        <begin position="61"/>
        <end position="168"/>
    </location>
</feature>
<keyword evidence="3" id="KW-1185">Reference proteome</keyword>
<dbReference type="Gramene" id="ERN13565">
    <property type="protein sequence ID" value="ERN13565"/>
    <property type="gene ID" value="AMTR_s00041p00237820"/>
</dbReference>
<sequence>MATPQEYWARSFPNTLMPDDICARLRPVPLGLLHMGSDGRDPRFIYTETLREYNDPKETTLFLEKKLKVGMRKLFHFPKSDFNNASPFLPREAADAIPFSSAEVPRILQIFSLPPASIEAKEVHRGLAWCESLAANEKCPTSLEAMIDYATSSESRARCYKAELCSVP</sequence>
<dbReference type="PROSITE" id="PS51277">
    <property type="entry name" value="BURP"/>
    <property type="match status" value="1"/>
</dbReference>
<dbReference type="EMBL" id="KI392588">
    <property type="protein sequence ID" value="ERN13565.1"/>
    <property type="molecule type" value="Genomic_DNA"/>
</dbReference>
<dbReference type="Proteomes" id="UP000017836">
    <property type="component" value="Unassembled WGS sequence"/>
</dbReference>
<organism evidence="2 3">
    <name type="scientific">Amborella trichopoda</name>
    <dbReference type="NCBI Taxonomy" id="13333"/>
    <lineage>
        <taxon>Eukaryota</taxon>
        <taxon>Viridiplantae</taxon>
        <taxon>Streptophyta</taxon>
        <taxon>Embryophyta</taxon>
        <taxon>Tracheophyta</taxon>
        <taxon>Spermatophyta</taxon>
        <taxon>Magnoliopsida</taxon>
        <taxon>Amborellales</taxon>
        <taxon>Amborellaceae</taxon>
        <taxon>Amborella</taxon>
    </lineage>
</organism>
<dbReference type="PANTHER" id="PTHR31236">
    <property type="entry name" value="BURP DOMAIN PROTEIN USPL1-LIKE"/>
    <property type="match status" value="1"/>
</dbReference>
<dbReference type="InterPro" id="IPR004873">
    <property type="entry name" value="BURP_dom"/>
</dbReference>
<evidence type="ECO:0000313" key="3">
    <source>
        <dbReference type="Proteomes" id="UP000017836"/>
    </source>
</evidence>
<reference evidence="3" key="1">
    <citation type="journal article" date="2013" name="Science">
        <title>The Amborella genome and the evolution of flowering plants.</title>
        <authorList>
            <consortium name="Amborella Genome Project"/>
        </authorList>
    </citation>
    <scope>NUCLEOTIDE SEQUENCE [LARGE SCALE GENOMIC DNA]</scope>
</reference>
<gene>
    <name evidence="2" type="ORF">AMTR_s00041p00237820</name>
</gene>
<accession>W1Q0P0</accession>
<dbReference type="AlphaFoldDB" id="W1Q0P0"/>
<dbReference type="InterPro" id="IPR044816">
    <property type="entry name" value="BURP"/>
</dbReference>
<dbReference type="HOGENOM" id="CLU_112298_0_0_1"/>
<evidence type="ECO:0000313" key="2">
    <source>
        <dbReference type="EMBL" id="ERN13565.1"/>
    </source>
</evidence>
<dbReference type="Pfam" id="PF03181">
    <property type="entry name" value="BURP"/>
    <property type="match status" value="1"/>
</dbReference>
<evidence type="ECO:0000259" key="1">
    <source>
        <dbReference type="PROSITE" id="PS51277"/>
    </source>
</evidence>
<dbReference type="PANTHER" id="PTHR31236:SF2">
    <property type="entry name" value="BURP DOMAIN PROTEIN RD22"/>
    <property type="match status" value="1"/>
</dbReference>
<proteinExistence type="predicted"/>
<protein>
    <recommendedName>
        <fullName evidence="1">BURP domain-containing protein</fullName>
    </recommendedName>
</protein>
<name>W1Q0P0_AMBTC</name>